<organism evidence="16 17">
    <name type="scientific">Micromonospora costi</name>
    <dbReference type="NCBI Taxonomy" id="1530042"/>
    <lineage>
        <taxon>Bacteria</taxon>
        <taxon>Bacillati</taxon>
        <taxon>Actinomycetota</taxon>
        <taxon>Actinomycetes</taxon>
        <taxon>Micromonosporales</taxon>
        <taxon>Micromonosporaceae</taxon>
        <taxon>Micromonospora</taxon>
    </lineage>
</organism>
<keyword evidence="17" id="KW-1185">Reference proteome</keyword>
<dbReference type="OrthoDB" id="9781066at2"/>
<protein>
    <recommendedName>
        <fullName evidence="10 13">Deferrochelatase</fullName>
        <ecNumber evidence="13">1.11.1.-</ecNumber>
    </recommendedName>
    <alternativeName>
        <fullName evidence="11 13">Peroxidase EfeB</fullName>
    </alternativeName>
</protein>
<comment type="subcellular location">
    <subcellularLocation>
        <location evidence="1">Cell envelope</location>
    </subcellularLocation>
</comment>
<dbReference type="InterPro" id="IPR048328">
    <property type="entry name" value="Dyp_perox_C"/>
</dbReference>
<evidence type="ECO:0000256" key="1">
    <source>
        <dbReference type="ARBA" id="ARBA00004196"/>
    </source>
</evidence>
<reference evidence="16 17" key="1">
    <citation type="journal article" date="2015" name="Int. J. Syst. Evol. Microbiol.">
        <title>Micromonospora costi sp. nov., isolated from a leaf of Costus speciosus.</title>
        <authorList>
            <person name="Thawai C."/>
        </authorList>
    </citation>
    <scope>NUCLEOTIDE SEQUENCE [LARGE SCALE GENOMIC DNA]</scope>
    <source>
        <strain evidence="16 17">CS1-12</strain>
    </source>
</reference>
<dbReference type="GO" id="GO:0005829">
    <property type="term" value="C:cytosol"/>
    <property type="evidence" value="ECO:0007669"/>
    <property type="project" value="TreeGrafter"/>
</dbReference>
<keyword evidence="7 13" id="KW-0408">Iron</keyword>
<dbReference type="SUPFAM" id="SSF54909">
    <property type="entry name" value="Dimeric alpha+beta barrel"/>
    <property type="match status" value="1"/>
</dbReference>
<feature type="domain" description="Dyp-type peroxidase N-terminal" evidence="14">
    <location>
        <begin position="57"/>
        <end position="217"/>
    </location>
</feature>
<dbReference type="PROSITE" id="PS51404">
    <property type="entry name" value="DYP_PEROXIDASE"/>
    <property type="match status" value="1"/>
</dbReference>
<dbReference type="EC" id="1.11.1.-" evidence="13"/>
<dbReference type="InterPro" id="IPR006311">
    <property type="entry name" value="TAT_signal"/>
</dbReference>
<evidence type="ECO:0000256" key="13">
    <source>
        <dbReference type="RuleBase" id="RU365017"/>
    </source>
</evidence>
<feature type="domain" description="Dyp-type peroxidase C-terminal" evidence="15">
    <location>
        <begin position="229"/>
        <end position="412"/>
    </location>
</feature>
<name>A0A3B0AFS3_9ACTN</name>
<dbReference type="InterPro" id="IPR048327">
    <property type="entry name" value="Dyp_perox_N"/>
</dbReference>
<dbReference type="PANTHER" id="PTHR30521">
    <property type="entry name" value="DEFERROCHELATASE/PEROXIDASE"/>
    <property type="match status" value="1"/>
</dbReference>
<evidence type="ECO:0000256" key="9">
    <source>
        <dbReference type="ARBA" id="ARBA00025737"/>
    </source>
</evidence>
<dbReference type="NCBIfam" id="TIGR01413">
    <property type="entry name" value="Dyp_perox_fam"/>
    <property type="match status" value="1"/>
</dbReference>
<proteinExistence type="inferred from homology"/>
<evidence type="ECO:0000256" key="2">
    <source>
        <dbReference type="ARBA" id="ARBA00022559"/>
    </source>
</evidence>
<dbReference type="Pfam" id="PF04261">
    <property type="entry name" value="Dyp_perox_N"/>
    <property type="match status" value="1"/>
</dbReference>
<dbReference type="AlphaFoldDB" id="A0A3B0AFS3"/>
<dbReference type="GO" id="GO:0020037">
    <property type="term" value="F:heme binding"/>
    <property type="evidence" value="ECO:0007669"/>
    <property type="project" value="InterPro"/>
</dbReference>
<evidence type="ECO:0000313" key="16">
    <source>
        <dbReference type="EMBL" id="RKN59153.1"/>
    </source>
</evidence>
<keyword evidence="4 13" id="KW-0479">Metal-binding</keyword>
<dbReference type="NCBIfam" id="TIGR01412">
    <property type="entry name" value="tat_substr_1"/>
    <property type="match status" value="1"/>
</dbReference>
<comment type="function">
    <text evidence="13">Involved in the recovery of exogenous heme iron. Extracts iron from heme while preserving the protoporphyrin ring intact.</text>
</comment>
<dbReference type="Pfam" id="PF20628">
    <property type="entry name" value="Dyp_perox_C"/>
    <property type="match status" value="1"/>
</dbReference>
<dbReference type="GO" id="GO:0004325">
    <property type="term" value="F:ferrochelatase activity"/>
    <property type="evidence" value="ECO:0007669"/>
    <property type="project" value="UniProtKB-EC"/>
</dbReference>
<accession>A0A3B0AFS3</accession>
<keyword evidence="6 13" id="KW-0560">Oxidoreductase</keyword>
<keyword evidence="8" id="KW-0456">Lyase</keyword>
<evidence type="ECO:0000256" key="5">
    <source>
        <dbReference type="ARBA" id="ARBA00022729"/>
    </source>
</evidence>
<dbReference type="PANTHER" id="PTHR30521:SF4">
    <property type="entry name" value="DEFERROCHELATASE"/>
    <property type="match status" value="1"/>
</dbReference>
<evidence type="ECO:0000256" key="7">
    <source>
        <dbReference type="ARBA" id="ARBA00023004"/>
    </source>
</evidence>
<evidence type="ECO:0000256" key="6">
    <source>
        <dbReference type="ARBA" id="ARBA00023002"/>
    </source>
</evidence>
<keyword evidence="5" id="KW-0732">Signal</keyword>
<sequence>MSGSGLSRRRAITLAGAGAAGVAGVATGAGVLLRGAPDQAAASDHAAGAVPFHGEHQAGIVTPAQDRLHFVAFDVITKDRARLVDLLQEWTAAAARMTAGQDAGVLGAVGGMPEAPPDDTGEALGLPPSQLTLTIGFGPTLFRDAEGRDRFGIADRRPAALADLPRFPGDALQPQISGGDLCVQACANDPQVAVHAIRNLARLGMGVVSVRWSQLGFGRTSSTSRDQATPRNLFGFKDGTANLKAEDADLLRDQLWVQPGDGPDWMTGGSYVVTRKIRMLVETWDRTSLAEQEEIVGRAKGSGAPLGQRDEFDEPDFAATGDDGQPRIPAHAHVTLAHPTRNGGARLLRRGYNFVDGSDGLGRLDAGLFFIAYQRDPRRQFVPIQTQLARHDVMNEYLRHVSSALFACPPGVRDGGDHWGRALFA</sequence>
<evidence type="ECO:0000259" key="15">
    <source>
        <dbReference type="Pfam" id="PF20628"/>
    </source>
</evidence>
<gene>
    <name evidence="16" type="primary">efeB</name>
    <name evidence="16" type="ORF">D7193_06735</name>
</gene>
<evidence type="ECO:0000313" key="17">
    <source>
        <dbReference type="Proteomes" id="UP000279968"/>
    </source>
</evidence>
<dbReference type="Proteomes" id="UP000279968">
    <property type="component" value="Unassembled WGS sequence"/>
</dbReference>
<evidence type="ECO:0000259" key="14">
    <source>
        <dbReference type="Pfam" id="PF04261"/>
    </source>
</evidence>
<dbReference type="InterPro" id="IPR006313">
    <property type="entry name" value="EfeB/EfeN"/>
</dbReference>
<evidence type="ECO:0000256" key="10">
    <source>
        <dbReference type="ARBA" id="ARBA00033771"/>
    </source>
</evidence>
<dbReference type="GO" id="GO:0004601">
    <property type="term" value="F:peroxidase activity"/>
    <property type="evidence" value="ECO:0007669"/>
    <property type="project" value="UniProtKB-KW"/>
</dbReference>
<evidence type="ECO:0000256" key="11">
    <source>
        <dbReference type="ARBA" id="ARBA00033775"/>
    </source>
</evidence>
<evidence type="ECO:0000256" key="8">
    <source>
        <dbReference type="ARBA" id="ARBA00023239"/>
    </source>
</evidence>
<dbReference type="GO" id="GO:0033212">
    <property type="term" value="P:iron import into cell"/>
    <property type="evidence" value="ECO:0007669"/>
    <property type="project" value="InterPro"/>
</dbReference>
<keyword evidence="2 13" id="KW-0575">Peroxidase</keyword>
<comment type="cofactor">
    <cofactor evidence="13">
        <name>heme b</name>
        <dbReference type="ChEBI" id="CHEBI:60344"/>
    </cofactor>
    <text evidence="13">Binds 1 heme b (iron(II)-protoporphyrin IX) group non-covalently per subunit.</text>
</comment>
<dbReference type="GO" id="GO:0046872">
    <property type="term" value="F:metal ion binding"/>
    <property type="evidence" value="ECO:0007669"/>
    <property type="project" value="UniProtKB-KW"/>
</dbReference>
<evidence type="ECO:0000256" key="12">
    <source>
        <dbReference type="ARBA" id="ARBA00048856"/>
    </source>
</evidence>
<comment type="catalytic activity">
    <reaction evidence="12">
        <text>heme b + 2 H(+) = protoporphyrin IX + Fe(2+)</text>
        <dbReference type="Rhea" id="RHEA:22584"/>
        <dbReference type="ChEBI" id="CHEBI:15378"/>
        <dbReference type="ChEBI" id="CHEBI:29033"/>
        <dbReference type="ChEBI" id="CHEBI:57306"/>
        <dbReference type="ChEBI" id="CHEBI:60344"/>
        <dbReference type="EC" id="4.98.1.1"/>
    </reaction>
    <physiologicalReaction direction="left-to-right" evidence="12">
        <dbReference type="Rhea" id="RHEA:22585"/>
    </physiologicalReaction>
</comment>
<evidence type="ECO:0000256" key="3">
    <source>
        <dbReference type="ARBA" id="ARBA00022617"/>
    </source>
</evidence>
<dbReference type="InterPro" id="IPR011008">
    <property type="entry name" value="Dimeric_a/b-barrel"/>
</dbReference>
<dbReference type="InterPro" id="IPR006314">
    <property type="entry name" value="Dyp_peroxidase"/>
</dbReference>
<dbReference type="PROSITE" id="PS51318">
    <property type="entry name" value="TAT"/>
    <property type="match status" value="1"/>
</dbReference>
<dbReference type="RefSeq" id="WP_120779308.1">
    <property type="nucleotide sequence ID" value="NZ_JBHLUP010000009.1"/>
</dbReference>
<comment type="caution">
    <text evidence="16">The sequence shown here is derived from an EMBL/GenBank/DDBJ whole genome shotgun (WGS) entry which is preliminary data.</text>
</comment>
<dbReference type="EMBL" id="RBAN01000001">
    <property type="protein sequence ID" value="RKN59153.1"/>
    <property type="molecule type" value="Genomic_DNA"/>
</dbReference>
<comment type="similarity">
    <text evidence="9 13">Belongs to the DyP-type peroxidase family.</text>
</comment>
<dbReference type="GO" id="GO:0030313">
    <property type="term" value="C:cell envelope"/>
    <property type="evidence" value="ECO:0007669"/>
    <property type="project" value="UniProtKB-SubCell"/>
</dbReference>
<keyword evidence="3 13" id="KW-0349">Heme</keyword>
<evidence type="ECO:0000256" key="4">
    <source>
        <dbReference type="ARBA" id="ARBA00022723"/>
    </source>
</evidence>